<feature type="compositionally biased region" description="Low complexity" evidence="1">
    <location>
        <begin position="78"/>
        <end position="93"/>
    </location>
</feature>
<reference evidence="3" key="1">
    <citation type="journal article" date="2012" name="PLoS Pathog.">
        <title>Comparative genomics of the apicomplexan parasites Toxoplasma gondii and Neospora caninum: Coccidia differing in host range and transmission strategy.</title>
        <authorList>
            <person name="Reid A.J."/>
            <person name="Vermont S.J."/>
            <person name="Cotton J.A."/>
            <person name="Harris D."/>
            <person name="Hill-Cawthorne G.A."/>
            <person name="Konen-Waisman S."/>
            <person name="Latham S.M."/>
            <person name="Mourier T."/>
            <person name="Norton R."/>
            <person name="Quail M.A."/>
            <person name="Sanders M."/>
            <person name="Shanmugam D."/>
            <person name="Sohal A."/>
            <person name="Wasmuth J.D."/>
            <person name="Brunk B."/>
            <person name="Grigg M.E."/>
            <person name="Howard J.C."/>
            <person name="Parkinson J."/>
            <person name="Roos D.S."/>
            <person name="Trees A.J."/>
            <person name="Berriman M."/>
            <person name="Pain A."/>
            <person name="Wastling J.M."/>
        </authorList>
    </citation>
    <scope>NUCLEOTIDE SEQUENCE [LARGE SCALE GENOMIC DNA]</scope>
    <source>
        <strain evidence="3">Liverpool</strain>
    </source>
</reference>
<dbReference type="Proteomes" id="UP000007494">
    <property type="component" value="Chromosome VIII"/>
</dbReference>
<name>F0VJP4_NEOCL</name>
<evidence type="ECO:0000313" key="3">
    <source>
        <dbReference type="Proteomes" id="UP000007494"/>
    </source>
</evidence>
<protein>
    <submittedName>
        <fullName evidence="2">Uncharacterized protein</fullName>
    </submittedName>
</protein>
<feature type="region of interest" description="Disordered" evidence="1">
    <location>
        <begin position="73"/>
        <end position="137"/>
    </location>
</feature>
<organism evidence="2 3">
    <name type="scientific">Neospora caninum (strain Liverpool)</name>
    <dbReference type="NCBI Taxonomy" id="572307"/>
    <lineage>
        <taxon>Eukaryota</taxon>
        <taxon>Sar</taxon>
        <taxon>Alveolata</taxon>
        <taxon>Apicomplexa</taxon>
        <taxon>Conoidasida</taxon>
        <taxon>Coccidia</taxon>
        <taxon>Eucoccidiorida</taxon>
        <taxon>Eimeriorina</taxon>
        <taxon>Sarcocystidae</taxon>
        <taxon>Neospora</taxon>
    </lineage>
</organism>
<proteinExistence type="predicted"/>
<keyword evidence="3" id="KW-1185">Reference proteome</keyword>
<dbReference type="VEuPathDB" id="ToxoDB:NCLIV_037370"/>
<evidence type="ECO:0000256" key="1">
    <source>
        <dbReference type="SAM" id="MobiDB-lite"/>
    </source>
</evidence>
<dbReference type="OMA" id="GPYHYYT"/>
<feature type="compositionally biased region" description="Low complexity" evidence="1">
    <location>
        <begin position="125"/>
        <end position="137"/>
    </location>
</feature>
<accession>F0VJP4</accession>
<dbReference type="GeneID" id="13443681"/>
<dbReference type="EMBL" id="FR823390">
    <property type="protein sequence ID" value="CBZ53955.1"/>
    <property type="molecule type" value="Genomic_DNA"/>
</dbReference>
<evidence type="ECO:0000313" key="2">
    <source>
        <dbReference type="EMBL" id="CBZ53955.1"/>
    </source>
</evidence>
<dbReference type="eggNOG" id="ENOG502R0EW">
    <property type="taxonomic scope" value="Eukaryota"/>
</dbReference>
<dbReference type="RefSeq" id="XP_003883987.1">
    <property type="nucleotide sequence ID" value="XM_003883938.1"/>
</dbReference>
<sequence>MQAANACSPVQKKRTKKRGVVLTDTVVSAPPSPAAAAIPVSVAGPYHYYTDPTKYTYDLFFSSARGNALHSNSVTGIPSRMSSTVSSAVPSTTDRNRMESNQTGTVRREEACTSTNTDQRREAGVKAAGAPAAVVSS</sequence>
<dbReference type="AlphaFoldDB" id="F0VJP4"/>
<dbReference type="OrthoDB" id="10311434at2759"/>
<dbReference type="InParanoid" id="F0VJP4"/>
<gene>
    <name evidence="2" type="ORF">NCLIV_037370</name>
</gene>